<feature type="domain" description="Glycoside hydrolase family 38 central" evidence="5">
    <location>
        <begin position="503"/>
        <end position="578"/>
    </location>
</feature>
<dbReference type="Gene3D" id="1.20.1270.50">
    <property type="entry name" value="Glycoside hydrolase family 38, central domain"/>
    <property type="match status" value="1"/>
</dbReference>
<keyword evidence="3 6" id="KW-0378">Hydrolase</keyword>
<dbReference type="SMART" id="SM00872">
    <property type="entry name" value="Alpha-mann_mid"/>
    <property type="match status" value="1"/>
</dbReference>
<dbReference type="FunFam" id="2.70.98.30:FF:000010">
    <property type="entry name" value="Cytosolic alpha-mannosidase"/>
    <property type="match status" value="1"/>
</dbReference>
<dbReference type="SUPFAM" id="SSF74650">
    <property type="entry name" value="Galactose mutarotase-like"/>
    <property type="match status" value="1"/>
</dbReference>
<dbReference type="InterPro" id="IPR027291">
    <property type="entry name" value="Glyco_hydro_38_N_sf"/>
</dbReference>
<evidence type="ECO:0000259" key="5">
    <source>
        <dbReference type="SMART" id="SM00872"/>
    </source>
</evidence>
<dbReference type="RefSeq" id="WP_010737754.1">
    <property type="nucleotide sequence ID" value="NZ_CABEEP010000001.1"/>
</dbReference>
<dbReference type="GO" id="GO:0030246">
    <property type="term" value="F:carbohydrate binding"/>
    <property type="evidence" value="ECO:0007669"/>
    <property type="project" value="InterPro"/>
</dbReference>
<accession>A0A7Z9DK02</accession>
<evidence type="ECO:0000256" key="2">
    <source>
        <dbReference type="ARBA" id="ARBA00022723"/>
    </source>
</evidence>
<dbReference type="InterPro" id="IPR000602">
    <property type="entry name" value="Glyco_hydro_38_N"/>
</dbReference>
<dbReference type="EC" id="3.2.1.170" evidence="6"/>
<reference evidence="6 7" key="1">
    <citation type="submission" date="2019-05" db="EMBL/GenBank/DDBJ databases">
        <authorList>
            <consortium name="Pathogen Informatics"/>
        </authorList>
    </citation>
    <scope>NUCLEOTIDE SEQUENCE [LARGE SCALE GENOMIC DNA]</scope>
    <source>
        <strain evidence="6 7">NCTC12204</strain>
    </source>
</reference>
<dbReference type="InterPro" id="IPR011013">
    <property type="entry name" value="Gal_mutarotase_sf_dom"/>
</dbReference>
<dbReference type="Gene3D" id="2.70.98.30">
    <property type="entry name" value="Golgi alpha-mannosidase II, domain 4"/>
    <property type="match status" value="1"/>
</dbReference>
<dbReference type="Pfam" id="PF17677">
    <property type="entry name" value="Glyco_hydro38C2"/>
    <property type="match status" value="1"/>
</dbReference>
<evidence type="ECO:0000313" key="7">
    <source>
        <dbReference type="Proteomes" id="UP000352698"/>
    </source>
</evidence>
<evidence type="ECO:0000256" key="1">
    <source>
        <dbReference type="ARBA" id="ARBA00009792"/>
    </source>
</evidence>
<sequence>MKKLLEFERVQRIIIELKKNMIKTAIPVENLVFHSETGTKEFERGAYFGEKNQYYTIAGELCLPNEFQNQTVDLAIFSSLTEWDSTTNPQIKVYFDDQLIQGLDVNHTTLRLPKEYASRDRIPLQIEVFSGREEKKYPLTVELRLIDPLSYELYYDLFVILDSWRSLNEHDSNYIYYERELGQVVDQLNFYRPYSSEYYQGLMKAKEHLERAFYQAGLVKNAPRALVVGHTHIDLAWLWTVMQAVEKGERSFSTVLKLMEEYDELTFIQSQPQMYQLIKDTYPQLYEKIKEKIVAGKWIPEGAMWVEADCNLASGESLVRQFLYGKQFIREEFGQESQILWLPDVFCYSAALPQILKKTNTPYFMTTKLSWNQFNQIPYDSFFWQGIDGSRALTHFITTISDGYSPTPYYTTYNGLLDPYTVKGSWERYLDKDVNDSILIAYGYGDGGGGPTRDMLETLKRMKKGLPSMPQVIESAAIDFFEELSKKMVKHQEKEWLGELYFEYHRGTYTSIGKNKRNNRFGETLLQTVEKLYSIFAREKYPAEMLEKLWKQLLLNQFHDILPGSGIKEVYDQTDIDYHELFTEMNQLIDTVLPSHDAGQFLYLFNPSGVSEQVIVPLPLESGECLEHQGQSIVSQKTYDGQFLGRFDHLPALGGSYYTIVKSDREVTTKTETTPLTKQYETQDFSLLFDEHYRMISAFDKKNQREIAGKKAVNELLVYEDLPLNYDAWDIDFYYKNKPTIITDIQEALIVDQGPIRDTLKIVRKFYDSTITQYIHLIHGKARIAFETKVDWQQNHSLLRAEFPVPVNAYQATYDIQFGNLQRPAHKNTSWDKAKFEVCGHKWVDLSDDGYGISLLTDSKYGFDAQYQHLGVSLIKSATDPYETADQGNHQFTYSLYCHAQTWKEAKTQEEARQLNIPCLAVRQEQKTLPEGSWVNCQERNICLETLKKAETDGSIIMRAYEFENRQTTTVLKFSQPIQHVQICDLLENPIETVALDNDHEVTVVFKPYEIHTFKIQLKEQNDG</sequence>
<keyword evidence="4 6" id="KW-0326">Glycosidase</keyword>
<evidence type="ECO:0000256" key="4">
    <source>
        <dbReference type="ARBA" id="ARBA00023295"/>
    </source>
</evidence>
<comment type="similarity">
    <text evidence="1">Belongs to the glycosyl hydrolase 38 family.</text>
</comment>
<dbReference type="Pfam" id="PF07748">
    <property type="entry name" value="Glyco_hydro_38C"/>
    <property type="match status" value="1"/>
</dbReference>
<dbReference type="InterPro" id="IPR028995">
    <property type="entry name" value="Glyco_hydro_57/38_cen_sf"/>
</dbReference>
<keyword evidence="2" id="KW-0479">Metal-binding</keyword>
<dbReference type="GO" id="GO:0004559">
    <property type="term" value="F:alpha-mannosidase activity"/>
    <property type="evidence" value="ECO:0007669"/>
    <property type="project" value="InterPro"/>
</dbReference>
<organism evidence="6 7">
    <name type="scientific">Enterococcus hirae</name>
    <dbReference type="NCBI Taxonomy" id="1354"/>
    <lineage>
        <taxon>Bacteria</taxon>
        <taxon>Bacillati</taxon>
        <taxon>Bacillota</taxon>
        <taxon>Bacilli</taxon>
        <taxon>Lactobacillales</taxon>
        <taxon>Enterococcaceae</taxon>
        <taxon>Enterococcus</taxon>
    </lineage>
</organism>
<dbReference type="SUPFAM" id="SSF88713">
    <property type="entry name" value="Glycoside hydrolase/deacetylase"/>
    <property type="match status" value="1"/>
</dbReference>
<dbReference type="FunFam" id="1.20.1270.50:FF:000004">
    <property type="entry name" value="alpha-mannosidase 2C1 isoform X1"/>
    <property type="match status" value="1"/>
</dbReference>
<dbReference type="InterPro" id="IPR041147">
    <property type="entry name" value="GH38_C"/>
</dbReference>
<dbReference type="CDD" id="cd10789">
    <property type="entry name" value="GH38N_AMII_ER_cytosolic"/>
    <property type="match status" value="1"/>
</dbReference>
<gene>
    <name evidence="6" type="primary">mngB_1</name>
    <name evidence="6" type="ORF">NCTC12204_01659</name>
</gene>
<dbReference type="InterPro" id="IPR037094">
    <property type="entry name" value="Glyco_hydro_38_cen_sf"/>
</dbReference>
<proteinExistence type="inferred from homology"/>
<evidence type="ECO:0000313" key="6">
    <source>
        <dbReference type="EMBL" id="VTQ65138.1"/>
    </source>
</evidence>
<dbReference type="Pfam" id="PF09261">
    <property type="entry name" value="Alpha-mann_mid"/>
    <property type="match status" value="1"/>
</dbReference>
<dbReference type="AlphaFoldDB" id="A0A7Z9DK02"/>
<dbReference type="Proteomes" id="UP000352698">
    <property type="component" value="Unassembled WGS sequence"/>
</dbReference>
<dbReference type="EMBL" id="CABEEP010000001">
    <property type="protein sequence ID" value="VTQ65138.1"/>
    <property type="molecule type" value="Genomic_DNA"/>
</dbReference>
<protein>
    <submittedName>
        <fullName evidence="6">Alpha-mannosidase</fullName>
        <ecNumber evidence="6">3.2.1.170</ecNumber>
    </submittedName>
</protein>
<name>A0A7Z9DK02_ENTHR</name>
<dbReference type="Gene3D" id="2.60.40.2220">
    <property type="match status" value="1"/>
</dbReference>
<dbReference type="SUPFAM" id="SSF88688">
    <property type="entry name" value="Families 57/38 glycoside transferase middle domain"/>
    <property type="match status" value="1"/>
</dbReference>
<dbReference type="PANTHER" id="PTHR46017">
    <property type="entry name" value="ALPHA-MANNOSIDASE 2C1"/>
    <property type="match status" value="1"/>
</dbReference>
<dbReference type="GO" id="GO:0009313">
    <property type="term" value="P:oligosaccharide catabolic process"/>
    <property type="evidence" value="ECO:0007669"/>
    <property type="project" value="TreeGrafter"/>
</dbReference>
<dbReference type="InterPro" id="IPR011682">
    <property type="entry name" value="Glyco_hydro_38_C"/>
</dbReference>
<dbReference type="GO" id="GO:0102546">
    <property type="term" value="F:mannosylglycerate hydrolase activity"/>
    <property type="evidence" value="ECO:0007669"/>
    <property type="project" value="UniProtKB-EC"/>
</dbReference>
<comment type="caution">
    <text evidence="6">The sequence shown here is derived from an EMBL/GenBank/DDBJ whole genome shotgun (WGS) entry which is preliminary data.</text>
</comment>
<dbReference type="InterPro" id="IPR015341">
    <property type="entry name" value="Glyco_hydro_38_cen"/>
</dbReference>
<dbReference type="Pfam" id="PF01074">
    <property type="entry name" value="Glyco_hydro_38N"/>
    <property type="match status" value="1"/>
</dbReference>
<dbReference type="Gene3D" id="3.20.110.10">
    <property type="entry name" value="Glycoside hydrolase 38, N terminal domain"/>
    <property type="match status" value="1"/>
</dbReference>
<dbReference type="InterPro" id="IPR011330">
    <property type="entry name" value="Glyco_hydro/deAcase_b/a-brl"/>
</dbReference>
<evidence type="ECO:0000256" key="3">
    <source>
        <dbReference type="ARBA" id="ARBA00022801"/>
    </source>
</evidence>
<dbReference type="GO" id="GO:0046872">
    <property type="term" value="F:metal ion binding"/>
    <property type="evidence" value="ECO:0007669"/>
    <property type="project" value="UniProtKB-KW"/>
</dbReference>
<dbReference type="FunFam" id="3.20.110.10:FF:000002">
    <property type="entry name" value="alpha-mannosidase 2C1 isoform X1"/>
    <property type="match status" value="1"/>
</dbReference>
<dbReference type="GO" id="GO:0006013">
    <property type="term" value="P:mannose metabolic process"/>
    <property type="evidence" value="ECO:0007669"/>
    <property type="project" value="InterPro"/>
</dbReference>
<dbReference type="PANTHER" id="PTHR46017:SF1">
    <property type="entry name" value="ALPHA-MANNOSIDASE 2C1"/>
    <property type="match status" value="1"/>
</dbReference>